<keyword evidence="1 3" id="KW-0328">Glycosyltransferase</keyword>
<dbReference type="Proteomes" id="UP000501812">
    <property type="component" value="Chromosome"/>
</dbReference>
<keyword evidence="2 3" id="KW-0808">Transferase</keyword>
<evidence type="ECO:0000256" key="2">
    <source>
        <dbReference type="ARBA" id="ARBA00022679"/>
    </source>
</evidence>
<keyword evidence="4" id="KW-1185">Reference proteome</keyword>
<gene>
    <name evidence="3" type="ORF">HHL09_25145</name>
</gene>
<dbReference type="PANTHER" id="PTHR11927">
    <property type="entry name" value="GALACTOSIDE 2-L-FUCOSYLTRANSFERASE"/>
    <property type="match status" value="1"/>
</dbReference>
<proteinExistence type="predicted"/>
<sequence length="287" mass="32784">MKRIAVAMIKGGLGNQLFAYAAARAYAMRTNRELLIDHVSGFTRDGYGRGYKLDLFPISGTLAPKRWQLGDPKGSHHKFIRSMNKVLPNPWKSYLAEDQDKDETQLTGFISNRQVVRLNGYWQSEKFFAERAATIRTELKLPAFEDGPDKDLEAELASSSSVFLHIRRDRYSPRLGSGYYDSSIASALSTLGSCQFHVFGDDLEWARQYLDFQGAPVTFQSSENSDELRDFRLMMACRHAIVANSSFSWWAAWLKRHADKRVWTPSTPGWPLKPASEWTKVPNRLEY</sequence>
<dbReference type="GO" id="GO:0008107">
    <property type="term" value="F:galactoside 2-alpha-L-fucosyltransferase activity"/>
    <property type="evidence" value="ECO:0007669"/>
    <property type="project" value="InterPro"/>
</dbReference>
<dbReference type="GO" id="GO:0016020">
    <property type="term" value="C:membrane"/>
    <property type="evidence" value="ECO:0007669"/>
    <property type="project" value="InterPro"/>
</dbReference>
<accession>A0A858RQW0</accession>
<evidence type="ECO:0000313" key="4">
    <source>
        <dbReference type="Proteomes" id="UP000501812"/>
    </source>
</evidence>
<dbReference type="InterPro" id="IPR002516">
    <property type="entry name" value="Glyco_trans_11"/>
</dbReference>
<dbReference type="KEGG" id="luo:HHL09_25145"/>
<protein>
    <submittedName>
        <fullName evidence="3">Alpha-1,2-fucosyltransferase</fullName>
    </submittedName>
</protein>
<reference evidence="3 4" key="1">
    <citation type="submission" date="2020-04" db="EMBL/GenBank/DDBJ databases">
        <title>Luteolibacter sp. G-1-1-1 isolated from soil.</title>
        <authorList>
            <person name="Dahal R.H."/>
        </authorList>
    </citation>
    <scope>NUCLEOTIDE SEQUENCE [LARGE SCALE GENOMIC DNA]</scope>
    <source>
        <strain evidence="3 4">G-1-1-1</strain>
    </source>
</reference>
<dbReference type="RefSeq" id="WP_169457410.1">
    <property type="nucleotide sequence ID" value="NZ_CP051774.1"/>
</dbReference>
<evidence type="ECO:0000313" key="3">
    <source>
        <dbReference type="EMBL" id="QJE98924.1"/>
    </source>
</evidence>
<dbReference type="AlphaFoldDB" id="A0A858RQW0"/>
<evidence type="ECO:0000256" key="1">
    <source>
        <dbReference type="ARBA" id="ARBA00022676"/>
    </source>
</evidence>
<dbReference type="GO" id="GO:0005975">
    <property type="term" value="P:carbohydrate metabolic process"/>
    <property type="evidence" value="ECO:0007669"/>
    <property type="project" value="InterPro"/>
</dbReference>
<organism evidence="3 4">
    <name type="scientific">Luteolibacter luteus</name>
    <dbReference type="NCBI Taxonomy" id="2728835"/>
    <lineage>
        <taxon>Bacteria</taxon>
        <taxon>Pseudomonadati</taxon>
        <taxon>Verrucomicrobiota</taxon>
        <taxon>Verrucomicrobiia</taxon>
        <taxon>Verrucomicrobiales</taxon>
        <taxon>Verrucomicrobiaceae</taxon>
        <taxon>Luteolibacter</taxon>
    </lineage>
</organism>
<dbReference type="CDD" id="cd11301">
    <property type="entry name" value="Fut1_Fut2_like"/>
    <property type="match status" value="1"/>
</dbReference>
<name>A0A858RQW0_9BACT</name>
<dbReference type="PANTHER" id="PTHR11927:SF9">
    <property type="entry name" value="L-FUCOSYLTRANSFERASE"/>
    <property type="match status" value="1"/>
</dbReference>
<dbReference type="Pfam" id="PF01531">
    <property type="entry name" value="Glyco_transf_11"/>
    <property type="match status" value="1"/>
</dbReference>
<dbReference type="Gene3D" id="3.40.50.11340">
    <property type="match status" value="1"/>
</dbReference>
<dbReference type="EMBL" id="CP051774">
    <property type="protein sequence ID" value="QJE98924.1"/>
    <property type="molecule type" value="Genomic_DNA"/>
</dbReference>